<dbReference type="AlphaFoldDB" id="A0A8J7WPY3"/>
<dbReference type="InterPro" id="IPR050109">
    <property type="entry name" value="HTH-type_TetR-like_transc_reg"/>
</dbReference>
<evidence type="ECO:0000256" key="1">
    <source>
        <dbReference type="ARBA" id="ARBA00023015"/>
    </source>
</evidence>
<dbReference type="SUPFAM" id="SSF48498">
    <property type="entry name" value="Tetracyclin repressor-like, C-terminal domain"/>
    <property type="match status" value="1"/>
</dbReference>
<gene>
    <name evidence="6" type="ORF">KGA66_25165</name>
</gene>
<dbReference type="PROSITE" id="PS50977">
    <property type="entry name" value="HTH_TETR_2"/>
    <property type="match status" value="1"/>
</dbReference>
<dbReference type="PANTHER" id="PTHR30055:SF234">
    <property type="entry name" value="HTH-TYPE TRANSCRIPTIONAL REGULATOR BETI"/>
    <property type="match status" value="1"/>
</dbReference>
<dbReference type="GO" id="GO:0003700">
    <property type="term" value="F:DNA-binding transcription factor activity"/>
    <property type="evidence" value="ECO:0007669"/>
    <property type="project" value="TreeGrafter"/>
</dbReference>
<evidence type="ECO:0000256" key="3">
    <source>
        <dbReference type="ARBA" id="ARBA00023163"/>
    </source>
</evidence>
<evidence type="ECO:0000313" key="6">
    <source>
        <dbReference type="EMBL" id="MBS2966358.1"/>
    </source>
</evidence>
<keyword evidence="1" id="KW-0805">Transcription regulation</keyword>
<dbReference type="GO" id="GO:0000976">
    <property type="term" value="F:transcription cis-regulatory region binding"/>
    <property type="evidence" value="ECO:0007669"/>
    <property type="project" value="TreeGrafter"/>
</dbReference>
<name>A0A8J7WPY3_9ACTN</name>
<evidence type="ECO:0000313" key="7">
    <source>
        <dbReference type="Proteomes" id="UP000677913"/>
    </source>
</evidence>
<comment type="caution">
    <text evidence="6">The sequence shown here is derived from an EMBL/GenBank/DDBJ whole genome shotgun (WGS) entry which is preliminary data.</text>
</comment>
<dbReference type="Pfam" id="PF00440">
    <property type="entry name" value="TetR_N"/>
    <property type="match status" value="1"/>
</dbReference>
<keyword evidence="7" id="KW-1185">Reference proteome</keyword>
<dbReference type="EMBL" id="JAGSXH010000142">
    <property type="protein sequence ID" value="MBS2966358.1"/>
    <property type="molecule type" value="Genomic_DNA"/>
</dbReference>
<dbReference type="PANTHER" id="PTHR30055">
    <property type="entry name" value="HTH-TYPE TRANSCRIPTIONAL REGULATOR RUTR"/>
    <property type="match status" value="1"/>
</dbReference>
<proteinExistence type="predicted"/>
<sequence>MSELASSPPPRRLRADAQRSITAILDAATRVLGQRPDASMEDIAKAAGISRQTVYAHFPSRDALLGVLFDRVTEQVLAAIDAADLDSGPADQALVRFLEIGWQAFDADPFLLHLAEPPLTPQQERARHEPLLYRLEQLVRRGQRSGAFDPDLPVAWILSATLALGHTAGEEVRAGRMTSAQAIDVLRRGIPRLFRAENSLTP</sequence>
<evidence type="ECO:0000256" key="4">
    <source>
        <dbReference type="PROSITE-ProRule" id="PRU00335"/>
    </source>
</evidence>
<evidence type="ECO:0000259" key="5">
    <source>
        <dbReference type="PROSITE" id="PS50977"/>
    </source>
</evidence>
<dbReference type="Gene3D" id="1.10.357.10">
    <property type="entry name" value="Tetracycline Repressor, domain 2"/>
    <property type="match status" value="1"/>
</dbReference>
<organism evidence="6 7">
    <name type="scientific">Actinocrinis puniceicyclus</name>
    <dbReference type="NCBI Taxonomy" id="977794"/>
    <lineage>
        <taxon>Bacteria</taxon>
        <taxon>Bacillati</taxon>
        <taxon>Actinomycetota</taxon>
        <taxon>Actinomycetes</taxon>
        <taxon>Catenulisporales</taxon>
        <taxon>Actinospicaceae</taxon>
        <taxon>Actinocrinis</taxon>
    </lineage>
</organism>
<evidence type="ECO:0000256" key="2">
    <source>
        <dbReference type="ARBA" id="ARBA00023125"/>
    </source>
</evidence>
<keyword evidence="2 4" id="KW-0238">DNA-binding</keyword>
<protein>
    <submittedName>
        <fullName evidence="6">TetR/AcrR family transcriptional regulator</fullName>
    </submittedName>
</protein>
<dbReference type="RefSeq" id="WP_211471349.1">
    <property type="nucleotide sequence ID" value="NZ_JAGSXH010000142.1"/>
</dbReference>
<feature type="domain" description="HTH tetR-type" evidence="5">
    <location>
        <begin position="18"/>
        <end position="76"/>
    </location>
</feature>
<dbReference type="InterPro" id="IPR036271">
    <property type="entry name" value="Tet_transcr_reg_TetR-rel_C_sf"/>
</dbReference>
<dbReference type="Proteomes" id="UP000677913">
    <property type="component" value="Unassembled WGS sequence"/>
</dbReference>
<reference evidence="6" key="1">
    <citation type="submission" date="2021-04" db="EMBL/GenBank/DDBJ databases">
        <title>Genome based classification of Actinospica acidithermotolerans sp. nov., an actinobacterium isolated from an Indonesian hot spring.</title>
        <authorList>
            <person name="Kusuma A.B."/>
            <person name="Putra K.E."/>
            <person name="Nafisah S."/>
            <person name="Loh J."/>
            <person name="Nouioui I."/>
            <person name="Goodfellow M."/>
        </authorList>
    </citation>
    <scope>NUCLEOTIDE SEQUENCE</scope>
    <source>
        <strain evidence="6">DSM 45618</strain>
    </source>
</reference>
<dbReference type="InterPro" id="IPR001647">
    <property type="entry name" value="HTH_TetR"/>
</dbReference>
<feature type="DNA-binding region" description="H-T-H motif" evidence="4">
    <location>
        <begin position="39"/>
        <end position="58"/>
    </location>
</feature>
<dbReference type="InterPro" id="IPR009057">
    <property type="entry name" value="Homeodomain-like_sf"/>
</dbReference>
<dbReference type="SUPFAM" id="SSF46689">
    <property type="entry name" value="Homeodomain-like"/>
    <property type="match status" value="1"/>
</dbReference>
<keyword evidence="3" id="KW-0804">Transcription</keyword>
<accession>A0A8J7WPY3</accession>